<dbReference type="Gene3D" id="3.30.1360.20">
    <property type="entry name" value="Transcriptional coactivator/pterin dehydratase"/>
    <property type="match status" value="1"/>
</dbReference>
<evidence type="ECO:0000313" key="5">
    <source>
        <dbReference type="EMBL" id="KAG2494002.1"/>
    </source>
</evidence>
<dbReference type="PANTHER" id="PTHR12599">
    <property type="entry name" value="PTERIN-4-ALPHA-CARBINOLAMINE DEHYDRATASE"/>
    <property type="match status" value="1"/>
</dbReference>
<keyword evidence="4" id="KW-0456">Lyase</keyword>
<dbReference type="Proteomes" id="UP000612055">
    <property type="component" value="Unassembled WGS sequence"/>
</dbReference>
<dbReference type="Pfam" id="PF01329">
    <property type="entry name" value="Pterin_4a"/>
    <property type="match status" value="1"/>
</dbReference>
<dbReference type="AlphaFoldDB" id="A0A835Y2I1"/>
<dbReference type="GO" id="GO:0008124">
    <property type="term" value="F:4-alpha-hydroxytetrahydrobiopterin dehydratase activity"/>
    <property type="evidence" value="ECO:0007669"/>
    <property type="project" value="UniProtKB-EC"/>
</dbReference>
<comment type="catalytic activity">
    <reaction evidence="1">
        <text>(4aS,6R)-4a-hydroxy-L-erythro-5,6,7,8-tetrahydrobiopterin = (6R)-L-erythro-6,7-dihydrobiopterin + H2O</text>
        <dbReference type="Rhea" id="RHEA:11920"/>
        <dbReference type="ChEBI" id="CHEBI:15377"/>
        <dbReference type="ChEBI" id="CHEBI:15642"/>
        <dbReference type="ChEBI" id="CHEBI:43120"/>
        <dbReference type="EC" id="4.2.1.96"/>
    </reaction>
</comment>
<dbReference type="EC" id="4.2.1.96" evidence="3"/>
<keyword evidence="6" id="KW-1185">Reference proteome</keyword>
<comment type="caution">
    <text evidence="5">The sequence shown here is derived from an EMBL/GenBank/DDBJ whole genome shotgun (WGS) entry which is preliminary data.</text>
</comment>
<dbReference type="InterPro" id="IPR036428">
    <property type="entry name" value="PCD_sf"/>
</dbReference>
<dbReference type="GO" id="GO:0006729">
    <property type="term" value="P:tetrahydrobiopterin biosynthetic process"/>
    <property type="evidence" value="ECO:0007669"/>
    <property type="project" value="InterPro"/>
</dbReference>
<evidence type="ECO:0000313" key="6">
    <source>
        <dbReference type="Proteomes" id="UP000612055"/>
    </source>
</evidence>
<name>A0A835Y2I1_9CHLO</name>
<gene>
    <name evidence="5" type="ORF">HYH03_007929</name>
</gene>
<evidence type="ECO:0000256" key="4">
    <source>
        <dbReference type="ARBA" id="ARBA00023239"/>
    </source>
</evidence>
<dbReference type="OrthoDB" id="277398at2759"/>
<protein>
    <recommendedName>
        <fullName evidence="3">4a-hydroxytetrahydrobiopterin dehydratase</fullName>
        <ecNumber evidence="3">4.2.1.96</ecNumber>
    </recommendedName>
</protein>
<dbReference type="PANTHER" id="PTHR12599:SF8">
    <property type="entry name" value="PTERIN-4-ALPHA-CARBINOLAMINE DEHYDRATASE, CHLOROPLASTIC-RELATED"/>
    <property type="match status" value="1"/>
</dbReference>
<organism evidence="5 6">
    <name type="scientific">Edaphochlamys debaryana</name>
    <dbReference type="NCBI Taxonomy" id="47281"/>
    <lineage>
        <taxon>Eukaryota</taxon>
        <taxon>Viridiplantae</taxon>
        <taxon>Chlorophyta</taxon>
        <taxon>core chlorophytes</taxon>
        <taxon>Chlorophyceae</taxon>
        <taxon>CS clade</taxon>
        <taxon>Chlamydomonadales</taxon>
        <taxon>Chlamydomonadales incertae sedis</taxon>
        <taxon>Edaphochlamys</taxon>
    </lineage>
</organism>
<comment type="similarity">
    <text evidence="2">Belongs to the pterin-4-alpha-carbinolamine dehydratase family.</text>
</comment>
<dbReference type="EMBL" id="JAEHOE010000034">
    <property type="protein sequence ID" value="KAG2494002.1"/>
    <property type="molecule type" value="Genomic_DNA"/>
</dbReference>
<accession>A0A835Y2I1</accession>
<evidence type="ECO:0000256" key="2">
    <source>
        <dbReference type="ARBA" id="ARBA00006472"/>
    </source>
</evidence>
<dbReference type="SUPFAM" id="SSF55248">
    <property type="entry name" value="PCD-like"/>
    <property type="match status" value="1"/>
</dbReference>
<evidence type="ECO:0000256" key="3">
    <source>
        <dbReference type="ARBA" id="ARBA00013252"/>
    </source>
</evidence>
<evidence type="ECO:0000256" key="1">
    <source>
        <dbReference type="ARBA" id="ARBA00001554"/>
    </source>
</evidence>
<proteinExistence type="inferred from homology"/>
<reference evidence="5" key="1">
    <citation type="journal article" date="2020" name="bioRxiv">
        <title>Comparative genomics of Chlamydomonas.</title>
        <authorList>
            <person name="Craig R.J."/>
            <person name="Hasan A.R."/>
            <person name="Ness R.W."/>
            <person name="Keightley P.D."/>
        </authorList>
    </citation>
    <scope>NUCLEOTIDE SEQUENCE</scope>
    <source>
        <strain evidence="5">CCAP 11/70</strain>
    </source>
</reference>
<sequence length="216" mass="23506">MKASCLQRQATRQARPFAAQPPRRCRLTVLNGQAGGDIRGSKMEKGLFGDNFGARDPFAGELETGFGEKVLGNYNTEHIIKPPDGIRKVLGLSSRCCQDNAGNLKALVGEELELMRNQVPGWRLGTTKDGKPCIAQSWKLKDEAAAETMLGWLRSLATQEDHADALSADRVGTEVVAQLSSPAHGGVTENDFICASKMNDLDVAPLLAKRKPRYWA</sequence>
<dbReference type="InterPro" id="IPR001533">
    <property type="entry name" value="Pterin_deHydtase"/>
</dbReference>